<protein>
    <submittedName>
        <fullName evidence="1">Uncharacterized protein</fullName>
    </submittedName>
</protein>
<sequence length="90" mass="10103">MCHNRPARPQLSGIDAARRAYELHHQFATLACREGLDHEGQGLVLAMALSEFVSRHWGDHHVPAFFRHYAEQAGESLLAGTRWDRTAVGL</sequence>
<evidence type="ECO:0000313" key="1">
    <source>
        <dbReference type="EMBL" id="MCW3798455.1"/>
    </source>
</evidence>
<proteinExistence type="predicted"/>
<gene>
    <name evidence="1" type="ORF">OMW55_11630</name>
</gene>
<dbReference type="Proteomes" id="UP001526246">
    <property type="component" value="Unassembled WGS sequence"/>
</dbReference>
<evidence type="ECO:0000313" key="2">
    <source>
        <dbReference type="Proteomes" id="UP001526246"/>
    </source>
</evidence>
<comment type="caution">
    <text evidence="1">The sequence shown here is derived from an EMBL/GenBank/DDBJ whole genome shotgun (WGS) entry which is preliminary data.</text>
</comment>
<dbReference type="EMBL" id="JAPDOB010000002">
    <property type="protein sequence ID" value="MCW3798455.1"/>
    <property type="molecule type" value="Genomic_DNA"/>
</dbReference>
<keyword evidence="2" id="KW-1185">Reference proteome</keyword>
<reference evidence="1 2" key="1">
    <citation type="submission" date="2022-10" db="EMBL/GenBank/DDBJ databases">
        <title>Sphingomonas sp.</title>
        <authorList>
            <person name="Jin C."/>
        </authorList>
    </citation>
    <scope>NUCLEOTIDE SEQUENCE [LARGE SCALE GENOMIC DNA]</scope>
    <source>
        <strain evidence="1 2">BN140010</strain>
    </source>
</reference>
<dbReference type="RefSeq" id="WP_264883299.1">
    <property type="nucleotide sequence ID" value="NZ_JAPDOB010000002.1"/>
</dbReference>
<accession>A0ABT3JH99</accession>
<organism evidence="1 2">
    <name type="scientific">Sphingomonas arvum</name>
    <dbReference type="NCBI Taxonomy" id="2992113"/>
    <lineage>
        <taxon>Bacteria</taxon>
        <taxon>Pseudomonadati</taxon>
        <taxon>Pseudomonadota</taxon>
        <taxon>Alphaproteobacteria</taxon>
        <taxon>Sphingomonadales</taxon>
        <taxon>Sphingomonadaceae</taxon>
        <taxon>Sphingomonas</taxon>
    </lineage>
</organism>
<name>A0ABT3JH99_9SPHN</name>